<evidence type="ECO:0000313" key="4">
    <source>
        <dbReference type="EMBL" id="GLR73112.1"/>
    </source>
</evidence>
<dbReference type="Pfam" id="PF16754">
    <property type="entry name" value="Pesticin"/>
    <property type="match status" value="1"/>
</dbReference>
<dbReference type="Proteomes" id="UP001156601">
    <property type="component" value="Unassembled WGS sequence"/>
</dbReference>
<evidence type="ECO:0000313" key="5">
    <source>
        <dbReference type="Proteomes" id="UP001156601"/>
    </source>
</evidence>
<name>A0AA37WK83_9ALTE</name>
<dbReference type="RefSeq" id="WP_284219540.1">
    <property type="nucleotide sequence ID" value="NZ_BSOT01000020.1"/>
</dbReference>
<dbReference type="CDD" id="cd16902">
    <property type="entry name" value="pesticin_lyz"/>
    <property type="match status" value="1"/>
</dbReference>
<accession>A0AA37WK83</accession>
<reference evidence="4" key="2">
    <citation type="submission" date="2023-01" db="EMBL/GenBank/DDBJ databases">
        <title>Draft genome sequence of Agaribacter marinus strain NBRC 110023.</title>
        <authorList>
            <person name="Sun Q."/>
            <person name="Mori K."/>
        </authorList>
    </citation>
    <scope>NUCLEOTIDE SEQUENCE</scope>
    <source>
        <strain evidence="4">NBRC 110023</strain>
    </source>
</reference>
<protein>
    <recommendedName>
        <fullName evidence="3">Pesticin C-terminal domain-containing protein</fullName>
    </recommendedName>
</protein>
<dbReference type="InterPro" id="IPR023347">
    <property type="entry name" value="Lysozyme_dom_sf"/>
</dbReference>
<dbReference type="GO" id="GO:0031640">
    <property type="term" value="P:killing of cells of another organism"/>
    <property type="evidence" value="ECO:0007669"/>
    <property type="project" value="UniProtKB-KW"/>
</dbReference>
<keyword evidence="5" id="KW-1185">Reference proteome</keyword>
<reference evidence="4" key="1">
    <citation type="journal article" date="2014" name="Int. J. Syst. Evol. Microbiol.">
        <title>Complete genome sequence of Corynebacterium casei LMG S-19264T (=DSM 44701T), isolated from a smear-ripened cheese.</title>
        <authorList>
            <consortium name="US DOE Joint Genome Institute (JGI-PGF)"/>
            <person name="Walter F."/>
            <person name="Albersmeier A."/>
            <person name="Kalinowski J."/>
            <person name="Ruckert C."/>
        </authorList>
    </citation>
    <scope>NUCLEOTIDE SEQUENCE</scope>
    <source>
        <strain evidence="4">NBRC 110023</strain>
    </source>
</reference>
<dbReference type="InterPro" id="IPR031922">
    <property type="entry name" value="Pesticin_C"/>
</dbReference>
<organism evidence="4 5">
    <name type="scientific">Agaribacter marinus</name>
    <dbReference type="NCBI Taxonomy" id="1431249"/>
    <lineage>
        <taxon>Bacteria</taxon>
        <taxon>Pseudomonadati</taxon>
        <taxon>Pseudomonadota</taxon>
        <taxon>Gammaproteobacteria</taxon>
        <taxon>Alteromonadales</taxon>
        <taxon>Alteromonadaceae</taxon>
        <taxon>Agaribacter</taxon>
    </lineage>
</organism>
<keyword evidence="2" id="KW-0081">Bacteriolytic enzyme</keyword>
<comment type="caution">
    <text evidence="4">The sequence shown here is derived from an EMBL/GenBank/DDBJ whole genome shotgun (WGS) entry which is preliminary data.</text>
</comment>
<dbReference type="AlphaFoldDB" id="A0AA37WK83"/>
<evidence type="ECO:0000256" key="2">
    <source>
        <dbReference type="ARBA" id="ARBA00022638"/>
    </source>
</evidence>
<proteinExistence type="predicted"/>
<dbReference type="GO" id="GO:0003796">
    <property type="term" value="F:lysozyme activity"/>
    <property type="evidence" value="ECO:0007669"/>
    <property type="project" value="InterPro"/>
</dbReference>
<feature type="domain" description="Pesticin C-terminal" evidence="3">
    <location>
        <begin position="8"/>
        <end position="156"/>
    </location>
</feature>
<evidence type="ECO:0000256" key="1">
    <source>
        <dbReference type="ARBA" id="ARBA00022529"/>
    </source>
</evidence>
<evidence type="ECO:0000259" key="3">
    <source>
        <dbReference type="Pfam" id="PF16754"/>
    </source>
</evidence>
<keyword evidence="1" id="KW-0929">Antimicrobial</keyword>
<sequence>MSAYKVTIDYGFIAELEGGNILSGYVPDPENSQSGVTVGVGFDLGARNEHDLLMLALSPDFIQRLSPYLGLKGKEAEAYLAAKPLTITEAQANALNSGAKNKMISTLVERFSEDSSTAFHEIPAKWQTVIASVEFQYGSVQTRCPTFWRCVTSLDWSAAIRELRNFGDRYPSRRHKEADYALA</sequence>
<dbReference type="InterPro" id="IPR023346">
    <property type="entry name" value="Lysozyme-like_dom_sf"/>
</dbReference>
<gene>
    <name evidence="4" type="ORF">GCM10007852_40200</name>
</gene>
<dbReference type="SUPFAM" id="SSF53955">
    <property type="entry name" value="Lysozyme-like"/>
    <property type="match status" value="1"/>
</dbReference>
<dbReference type="EMBL" id="BSOT01000020">
    <property type="protein sequence ID" value="GLR73112.1"/>
    <property type="molecule type" value="Genomic_DNA"/>
</dbReference>
<dbReference type="GO" id="GO:0042742">
    <property type="term" value="P:defense response to bacterium"/>
    <property type="evidence" value="ECO:0007669"/>
    <property type="project" value="UniProtKB-KW"/>
</dbReference>
<dbReference type="Gene3D" id="1.10.530.40">
    <property type="match status" value="1"/>
</dbReference>